<dbReference type="SUPFAM" id="SSF54637">
    <property type="entry name" value="Thioesterase/thiol ester dehydrase-isomerase"/>
    <property type="match status" value="1"/>
</dbReference>
<protein>
    <submittedName>
        <fullName evidence="2">HotDog domain-containing protein</fullName>
    </submittedName>
</protein>
<evidence type="ECO:0000313" key="3">
    <source>
        <dbReference type="Proteomes" id="UP000311382"/>
    </source>
</evidence>
<evidence type="ECO:0000256" key="1">
    <source>
        <dbReference type="SAM" id="MobiDB-lite"/>
    </source>
</evidence>
<gene>
    <name evidence="2" type="ORF">DMC30DRAFT_264387</name>
</gene>
<dbReference type="Gene3D" id="3.10.129.10">
    <property type="entry name" value="Hotdog Thioesterase"/>
    <property type="match status" value="1"/>
</dbReference>
<dbReference type="InterPro" id="IPR029069">
    <property type="entry name" value="HotDog_dom_sf"/>
</dbReference>
<dbReference type="Proteomes" id="UP000311382">
    <property type="component" value="Unassembled WGS sequence"/>
</dbReference>
<keyword evidence="3" id="KW-1185">Reference proteome</keyword>
<dbReference type="OrthoDB" id="5538558at2759"/>
<comment type="caution">
    <text evidence="2">The sequence shown here is derived from an EMBL/GenBank/DDBJ whole genome shotgun (WGS) entry which is preliminary data.</text>
</comment>
<organism evidence="2 3">
    <name type="scientific">Rhodotorula diobovata</name>
    <dbReference type="NCBI Taxonomy" id="5288"/>
    <lineage>
        <taxon>Eukaryota</taxon>
        <taxon>Fungi</taxon>
        <taxon>Dikarya</taxon>
        <taxon>Basidiomycota</taxon>
        <taxon>Pucciniomycotina</taxon>
        <taxon>Microbotryomycetes</taxon>
        <taxon>Sporidiobolales</taxon>
        <taxon>Sporidiobolaceae</taxon>
        <taxon>Rhodotorula</taxon>
    </lineage>
</organism>
<dbReference type="Pfam" id="PF13279">
    <property type="entry name" value="4HBT_2"/>
    <property type="match status" value="1"/>
</dbReference>
<feature type="compositionally biased region" description="Basic and acidic residues" evidence="1">
    <location>
        <begin position="183"/>
        <end position="203"/>
    </location>
</feature>
<dbReference type="CDD" id="cd00586">
    <property type="entry name" value="4HBT"/>
    <property type="match status" value="1"/>
</dbReference>
<feature type="region of interest" description="Disordered" evidence="1">
    <location>
        <begin position="183"/>
        <end position="211"/>
    </location>
</feature>
<sequence length="211" mass="23031">MTAIAPLGNGLAADKYSAGHTAALEYARANGYEADCAFECATQWGDMDANAHVNNTVPLRWCESGRGVYMAAVVSDLSPSAFDDKARADLLKGEGSGKSDVVGEVRYRYMRPIYHPDNLLVLTRAATINPKYLTLKTVVYSYAQQAPVGTAEATLFQFDHDEGRSAPWHEAIVEGLVRRGAEKRGFERREGDGEGEREGEKEKKGKGKAKL</sequence>
<name>A0A5C5FTR2_9BASI</name>
<accession>A0A5C5FTR2</accession>
<proteinExistence type="predicted"/>
<dbReference type="EMBL" id="SOZI01000071">
    <property type="protein sequence ID" value="TNY20298.1"/>
    <property type="molecule type" value="Genomic_DNA"/>
</dbReference>
<evidence type="ECO:0000313" key="2">
    <source>
        <dbReference type="EMBL" id="TNY20298.1"/>
    </source>
</evidence>
<dbReference type="AlphaFoldDB" id="A0A5C5FTR2"/>
<reference evidence="2 3" key="1">
    <citation type="submission" date="2019-03" db="EMBL/GenBank/DDBJ databases">
        <title>Rhodosporidium diobovatum UCD-FST 08-225 genome sequencing, assembly, and annotation.</title>
        <authorList>
            <person name="Fakankun I.U."/>
            <person name="Fristensky B."/>
            <person name="Levin D.B."/>
        </authorList>
    </citation>
    <scope>NUCLEOTIDE SEQUENCE [LARGE SCALE GENOMIC DNA]</scope>
    <source>
        <strain evidence="2 3">UCD-FST 08-225</strain>
    </source>
</reference>